<comment type="caution">
    <text evidence="2">The sequence shown here is derived from an EMBL/GenBank/DDBJ whole genome shotgun (WGS) entry which is preliminary data.</text>
</comment>
<feature type="compositionally biased region" description="Polar residues" evidence="1">
    <location>
        <begin position="346"/>
        <end position="357"/>
    </location>
</feature>
<proteinExistence type="predicted"/>
<protein>
    <submittedName>
        <fullName evidence="2">Uncharacterized protein</fullName>
    </submittedName>
</protein>
<feature type="compositionally biased region" description="Polar residues" evidence="1">
    <location>
        <begin position="45"/>
        <end position="91"/>
    </location>
</feature>
<reference evidence="2 3" key="1">
    <citation type="journal article" date="2016" name="Genome Biol. Evol.">
        <title>Gene Family Evolution Reflects Adaptation to Soil Environmental Stressors in the Genome of the Collembolan Orchesella cincta.</title>
        <authorList>
            <person name="Faddeeva-Vakhrusheva A."/>
            <person name="Derks M.F."/>
            <person name="Anvar S.Y."/>
            <person name="Agamennone V."/>
            <person name="Suring W."/>
            <person name="Smit S."/>
            <person name="van Straalen N.M."/>
            <person name="Roelofs D."/>
        </authorList>
    </citation>
    <scope>NUCLEOTIDE SEQUENCE [LARGE SCALE GENOMIC DNA]</scope>
    <source>
        <tissue evidence="2">Mixed pool</tissue>
    </source>
</reference>
<feature type="compositionally biased region" description="Polar residues" evidence="1">
    <location>
        <begin position="328"/>
        <end position="338"/>
    </location>
</feature>
<evidence type="ECO:0000313" key="3">
    <source>
        <dbReference type="Proteomes" id="UP000094527"/>
    </source>
</evidence>
<feature type="compositionally biased region" description="Low complexity" evidence="1">
    <location>
        <begin position="394"/>
        <end position="416"/>
    </location>
</feature>
<evidence type="ECO:0000313" key="2">
    <source>
        <dbReference type="EMBL" id="ODM92840.1"/>
    </source>
</evidence>
<feature type="region of interest" description="Disordered" evidence="1">
    <location>
        <begin position="1"/>
        <end position="91"/>
    </location>
</feature>
<feature type="region of interest" description="Disordered" evidence="1">
    <location>
        <begin position="456"/>
        <end position="478"/>
    </location>
</feature>
<feature type="compositionally biased region" description="Acidic residues" evidence="1">
    <location>
        <begin position="203"/>
        <end position="212"/>
    </location>
</feature>
<organism evidence="2 3">
    <name type="scientific">Orchesella cincta</name>
    <name type="common">Springtail</name>
    <name type="synonym">Podura cincta</name>
    <dbReference type="NCBI Taxonomy" id="48709"/>
    <lineage>
        <taxon>Eukaryota</taxon>
        <taxon>Metazoa</taxon>
        <taxon>Ecdysozoa</taxon>
        <taxon>Arthropoda</taxon>
        <taxon>Hexapoda</taxon>
        <taxon>Collembola</taxon>
        <taxon>Entomobryomorpha</taxon>
        <taxon>Entomobryoidea</taxon>
        <taxon>Orchesellidae</taxon>
        <taxon>Orchesellinae</taxon>
        <taxon>Orchesella</taxon>
    </lineage>
</organism>
<feature type="region of interest" description="Disordered" evidence="1">
    <location>
        <begin position="153"/>
        <end position="227"/>
    </location>
</feature>
<feature type="compositionally biased region" description="Basic and acidic residues" evidence="1">
    <location>
        <begin position="1"/>
        <end position="19"/>
    </location>
</feature>
<feature type="region of interest" description="Disordered" evidence="1">
    <location>
        <begin position="373"/>
        <end position="428"/>
    </location>
</feature>
<feature type="region of interest" description="Disordered" evidence="1">
    <location>
        <begin position="300"/>
        <end position="360"/>
    </location>
</feature>
<dbReference type="Proteomes" id="UP000094527">
    <property type="component" value="Unassembled WGS sequence"/>
</dbReference>
<dbReference type="AlphaFoldDB" id="A0A1D2MIL2"/>
<keyword evidence="3" id="KW-1185">Reference proteome</keyword>
<sequence length="624" mass="69006">MMETRGKQERTRKDGEDTNKIIASQSSRLSPRSRSVNGNDIVKNSADNFAGTSNNRNNLKSHLNFGDRNSPTNGLSSSAKETEDNAPSSGLLNTQKLDQFLDHYEWQHGLESMVEKDVQNLTTILSLIKSRNSSYKKITQILRDRQIRNLTSNSTISSLDSKSSRSRSPQNNNPGRDNGNLKHNNGKASSNVSHFKKNPVIREEEDEDDSYDFETFNERKEEDSSVEEIEIVKERPISNRLVASSASSNGKVNTGKSSQMKTTVSVLRYANNGKSQEVNVNANKTVDDVKRSSKIITSETLTKKAKDSERINTNTEMTKSQATDKKNSAQGSFSTPQRKPQHIDNSKNAVRPSTTSQDMRECARKLVTNRTFIKAPSEPEKSRIPLPPPPPISTSPSISSAGAKKSSKTLLKSKIPVPLPKTKSKSVKEEVKATDTSCSICSTSPPGAVVNTLKTLSEKPKSSSPKPAPASNNSAQQVQTKADGKAELERVEILQKTDEKPVIANIPIQKSFEHLNPEKSRVLHGAKADVSLVPRKKHECGAGDEISDTLDLIEGLSGHTSWVMKKLLEYPKSEQELKQRFAKVLKEVPDIGEFFGVPYIQKEARGHYFFGRRSLPSMLGPPRL</sequence>
<feature type="compositionally biased region" description="Basic and acidic residues" evidence="1">
    <location>
        <begin position="301"/>
        <end position="310"/>
    </location>
</feature>
<feature type="compositionally biased region" description="Low complexity" evidence="1">
    <location>
        <begin position="24"/>
        <end position="35"/>
    </location>
</feature>
<gene>
    <name evidence="2" type="ORF">Ocin01_13843</name>
</gene>
<accession>A0A1D2MIL2</accession>
<feature type="compositionally biased region" description="Polar residues" evidence="1">
    <location>
        <begin position="311"/>
        <end position="321"/>
    </location>
</feature>
<feature type="compositionally biased region" description="Low complexity" evidence="1">
    <location>
        <begin position="462"/>
        <end position="475"/>
    </location>
</feature>
<name>A0A1D2MIL2_ORCCI</name>
<feature type="compositionally biased region" description="Polar residues" evidence="1">
    <location>
        <begin position="169"/>
        <end position="193"/>
    </location>
</feature>
<dbReference type="EMBL" id="LJIJ01001136">
    <property type="protein sequence ID" value="ODM92840.1"/>
    <property type="molecule type" value="Genomic_DNA"/>
</dbReference>
<evidence type="ECO:0000256" key="1">
    <source>
        <dbReference type="SAM" id="MobiDB-lite"/>
    </source>
</evidence>